<sequence length="150" mass="15702">MNKNKIVRIAVIDGQGGGIGAQIVNRLSVSLPASKAEILALGTNSLATRRMYKAGANDAASGENAIIYNTKLAGIILGTVGMITPFGFNGEMTTAAAEAVALSPAPKLVLHLNRSGIEVIGSAAEPLPHLVDMMVDRVRQMLDLTPLRQQ</sequence>
<dbReference type="AlphaFoldDB" id="A0A1I2SV53"/>
<dbReference type="STRING" id="341036.SAMN05660649_02020"/>
<evidence type="ECO:0000313" key="1">
    <source>
        <dbReference type="EMBL" id="SFG56622.1"/>
    </source>
</evidence>
<dbReference type="EMBL" id="FOOX01000006">
    <property type="protein sequence ID" value="SFG56622.1"/>
    <property type="molecule type" value="Genomic_DNA"/>
</dbReference>
<name>A0A1I2SV53_9FIRM</name>
<dbReference type="RefSeq" id="WP_092471223.1">
    <property type="nucleotide sequence ID" value="NZ_FOOX01000006.1"/>
</dbReference>
<evidence type="ECO:0008006" key="3">
    <source>
        <dbReference type="Google" id="ProtNLM"/>
    </source>
</evidence>
<gene>
    <name evidence="1" type="ORF">SAMN05660649_02020</name>
</gene>
<dbReference type="OrthoDB" id="9797117at2"/>
<protein>
    <recommendedName>
        <fullName evidence="3">DUF3842 family protein</fullName>
    </recommendedName>
</protein>
<organism evidence="1 2">
    <name type="scientific">Desulfotruncus arcticus DSM 17038</name>
    <dbReference type="NCBI Taxonomy" id="1121424"/>
    <lineage>
        <taxon>Bacteria</taxon>
        <taxon>Bacillati</taxon>
        <taxon>Bacillota</taxon>
        <taxon>Clostridia</taxon>
        <taxon>Eubacteriales</taxon>
        <taxon>Desulfallaceae</taxon>
        <taxon>Desulfotruncus</taxon>
    </lineage>
</organism>
<accession>A0A1I2SV53</accession>
<proteinExistence type="predicted"/>
<reference evidence="2" key="1">
    <citation type="submission" date="2016-10" db="EMBL/GenBank/DDBJ databases">
        <authorList>
            <person name="Varghese N."/>
            <person name="Submissions S."/>
        </authorList>
    </citation>
    <scope>NUCLEOTIDE SEQUENCE [LARGE SCALE GENOMIC DNA]</scope>
    <source>
        <strain evidence="2">DSM 17038</strain>
    </source>
</reference>
<dbReference type="Pfam" id="PF12953">
    <property type="entry name" value="DUF3842"/>
    <property type="match status" value="1"/>
</dbReference>
<dbReference type="InterPro" id="IPR024208">
    <property type="entry name" value="DUF3842"/>
</dbReference>
<keyword evidence="2" id="KW-1185">Reference proteome</keyword>
<dbReference type="Proteomes" id="UP000199337">
    <property type="component" value="Unassembled WGS sequence"/>
</dbReference>
<evidence type="ECO:0000313" key="2">
    <source>
        <dbReference type="Proteomes" id="UP000199337"/>
    </source>
</evidence>